<accession>A0A4Y9ZXQ0</accession>
<dbReference type="EMBL" id="SFCI01000464">
    <property type="protein sequence ID" value="TFY79646.1"/>
    <property type="molecule type" value="Genomic_DNA"/>
</dbReference>
<dbReference type="SUPFAM" id="SSF56112">
    <property type="entry name" value="Protein kinase-like (PK-like)"/>
    <property type="match status" value="1"/>
</dbReference>
<feature type="compositionally biased region" description="Acidic residues" evidence="4">
    <location>
        <begin position="16"/>
        <end position="25"/>
    </location>
</feature>
<feature type="domain" description="Protein kinase" evidence="5">
    <location>
        <begin position="98"/>
        <end position="377"/>
    </location>
</feature>
<name>A0A4Y9ZXQ0_9AGAM</name>
<dbReference type="Pfam" id="PF00069">
    <property type="entry name" value="Pkinase"/>
    <property type="match status" value="1"/>
</dbReference>
<evidence type="ECO:0000313" key="7">
    <source>
        <dbReference type="Proteomes" id="UP000298061"/>
    </source>
</evidence>
<feature type="region of interest" description="Disordered" evidence="4">
    <location>
        <begin position="1"/>
        <end position="71"/>
    </location>
</feature>
<dbReference type="InterPro" id="IPR000719">
    <property type="entry name" value="Prot_kinase_dom"/>
</dbReference>
<keyword evidence="7" id="KW-1185">Reference proteome</keyword>
<proteinExistence type="inferred from homology"/>
<gene>
    <name evidence="6" type="ORF">EWM64_g4366</name>
</gene>
<dbReference type="Proteomes" id="UP000298061">
    <property type="component" value="Unassembled WGS sequence"/>
</dbReference>
<reference evidence="6 7" key="1">
    <citation type="submission" date="2019-02" db="EMBL/GenBank/DDBJ databases">
        <title>Genome sequencing of the rare red list fungi Hericium alpestre (H. flagellum).</title>
        <authorList>
            <person name="Buettner E."/>
            <person name="Kellner H."/>
        </authorList>
    </citation>
    <scope>NUCLEOTIDE SEQUENCE [LARGE SCALE GENOMIC DNA]</scope>
    <source>
        <strain evidence="6 7">DSM 108284</strain>
    </source>
</reference>
<comment type="caution">
    <text evidence="6">The sequence shown here is derived from an EMBL/GenBank/DDBJ whole genome shotgun (WGS) entry which is preliminary data.</text>
</comment>
<evidence type="ECO:0000256" key="3">
    <source>
        <dbReference type="ARBA" id="ARBA00022840"/>
    </source>
</evidence>
<organism evidence="6 7">
    <name type="scientific">Hericium alpestre</name>
    <dbReference type="NCBI Taxonomy" id="135208"/>
    <lineage>
        <taxon>Eukaryota</taxon>
        <taxon>Fungi</taxon>
        <taxon>Dikarya</taxon>
        <taxon>Basidiomycota</taxon>
        <taxon>Agaricomycotina</taxon>
        <taxon>Agaricomycetes</taxon>
        <taxon>Russulales</taxon>
        <taxon>Hericiaceae</taxon>
        <taxon>Hericium</taxon>
    </lineage>
</organism>
<evidence type="ECO:0000256" key="4">
    <source>
        <dbReference type="SAM" id="MobiDB-lite"/>
    </source>
</evidence>
<evidence type="ECO:0000313" key="6">
    <source>
        <dbReference type="EMBL" id="TFY79646.1"/>
    </source>
</evidence>
<dbReference type="Gene3D" id="1.10.510.10">
    <property type="entry name" value="Transferase(Phosphotransferase) domain 1"/>
    <property type="match status" value="1"/>
</dbReference>
<keyword evidence="3" id="KW-0067">ATP-binding</keyword>
<dbReference type="OrthoDB" id="248923at2759"/>
<dbReference type="InterPro" id="IPR011009">
    <property type="entry name" value="Kinase-like_dom_sf"/>
</dbReference>
<comment type="similarity">
    <text evidence="1">Belongs to the protein kinase superfamily. STE Ser/Thr protein kinase family. STE20 subfamily.</text>
</comment>
<dbReference type="PROSITE" id="PS50011">
    <property type="entry name" value="PROTEIN_KINASE_DOM"/>
    <property type="match status" value="1"/>
</dbReference>
<dbReference type="PANTHER" id="PTHR45832:SF22">
    <property type="entry name" value="SERINE_THREONINE-PROTEIN KINASE SAMKA-RELATED"/>
    <property type="match status" value="1"/>
</dbReference>
<dbReference type="SMART" id="SM00219">
    <property type="entry name" value="TyrKc"/>
    <property type="match status" value="1"/>
</dbReference>
<dbReference type="InterPro" id="IPR051931">
    <property type="entry name" value="PAK3-like"/>
</dbReference>
<protein>
    <recommendedName>
        <fullName evidence="5">Protein kinase domain-containing protein</fullName>
    </recommendedName>
</protein>
<dbReference type="GO" id="GO:0005524">
    <property type="term" value="F:ATP binding"/>
    <property type="evidence" value="ECO:0007669"/>
    <property type="project" value="UniProtKB-KW"/>
</dbReference>
<dbReference type="STRING" id="135208.A0A4Y9ZXQ0"/>
<dbReference type="GO" id="GO:0004713">
    <property type="term" value="F:protein tyrosine kinase activity"/>
    <property type="evidence" value="ECO:0007669"/>
    <property type="project" value="InterPro"/>
</dbReference>
<dbReference type="Gene3D" id="3.30.200.20">
    <property type="entry name" value="Phosphorylase Kinase, domain 1"/>
    <property type="match status" value="1"/>
</dbReference>
<evidence type="ECO:0000256" key="1">
    <source>
        <dbReference type="ARBA" id="ARBA00008874"/>
    </source>
</evidence>
<keyword evidence="2" id="KW-0547">Nucleotide-binding</keyword>
<sequence>METRFSQHEVETAAAAEDEAEDDEDPAGRPSIVITTDMAAQHYSPKGVLSPASGTSMMSPIPSPSPSTPGQRYPGWLSQVLKPLSSFIDTTVDPRELFEDLQEVGEGESGSVYAARVIKTSAPDEKKPFKQPPTPTSPYEGSRLVETVAIKNVPILPTGSPKLVELRRELELMCGLRHANMLMMETLYVDLVEDSLWIRMELMERSLADMLGVGEGEDEVVIGEKVVARFVWDVLLALSYLSKQRIAHRDLRSDNLLLNKDGVLKIADFSNAVHVPLGAPKSAENVGVIYWQAPEMRTGLYDPLKVDVWSLGATAWELVQGEPPFSDVQDTRQIGTQLPPLSQPEIYSRSFHDFLRSCCSPVASRPNPDDLLLTPFIRTASPRSTIVQLLAQCKAIEEKLLQRRLSLDSQGTIS</sequence>
<dbReference type="InterPro" id="IPR020635">
    <property type="entry name" value="Tyr_kinase_cat_dom"/>
</dbReference>
<feature type="compositionally biased region" description="Basic and acidic residues" evidence="4">
    <location>
        <begin position="1"/>
        <end position="11"/>
    </location>
</feature>
<dbReference type="AlphaFoldDB" id="A0A4Y9ZXQ0"/>
<evidence type="ECO:0000256" key="2">
    <source>
        <dbReference type="ARBA" id="ARBA00022741"/>
    </source>
</evidence>
<evidence type="ECO:0000259" key="5">
    <source>
        <dbReference type="PROSITE" id="PS50011"/>
    </source>
</evidence>
<dbReference type="PANTHER" id="PTHR45832">
    <property type="entry name" value="SERINE/THREONINE-PROTEIN KINASE SAMKA-RELATED-RELATED"/>
    <property type="match status" value="1"/>
</dbReference>